<evidence type="ECO:0000256" key="1">
    <source>
        <dbReference type="ARBA" id="ARBA00009792"/>
    </source>
</evidence>
<dbReference type="PANTHER" id="PTHR46017">
    <property type="entry name" value="ALPHA-MANNOSIDASE 2C1"/>
    <property type="match status" value="1"/>
</dbReference>
<dbReference type="AlphaFoldDB" id="A0A173YDR8"/>
<dbReference type="Gene3D" id="3.20.110.10">
    <property type="entry name" value="Glycoside hydrolase 38, N terminal domain"/>
    <property type="match status" value="1"/>
</dbReference>
<dbReference type="Gene3D" id="2.60.40.2210">
    <property type="match status" value="1"/>
</dbReference>
<dbReference type="Pfam" id="PF01074">
    <property type="entry name" value="Glyco_hydro_38N"/>
    <property type="match status" value="1"/>
</dbReference>
<dbReference type="InterPro" id="IPR011682">
    <property type="entry name" value="Glyco_hydro_38_C"/>
</dbReference>
<accession>A0A173YDR8</accession>
<dbReference type="Pfam" id="PF17677">
    <property type="entry name" value="Glyco_hydro38C2"/>
    <property type="match status" value="1"/>
</dbReference>
<dbReference type="Pfam" id="PF09261">
    <property type="entry name" value="Alpha-mann_mid"/>
    <property type="match status" value="1"/>
</dbReference>
<dbReference type="InterPro" id="IPR015341">
    <property type="entry name" value="Glyco_hydro_38_cen"/>
</dbReference>
<evidence type="ECO:0000259" key="5">
    <source>
        <dbReference type="SMART" id="SM00872"/>
    </source>
</evidence>
<dbReference type="InterPro" id="IPR000602">
    <property type="entry name" value="Glyco_hydro_38_N"/>
</dbReference>
<evidence type="ECO:0000256" key="4">
    <source>
        <dbReference type="ARBA" id="ARBA00023295"/>
    </source>
</evidence>
<keyword evidence="3 6" id="KW-0378">Hydrolase</keyword>
<dbReference type="Pfam" id="PF07748">
    <property type="entry name" value="Glyco_hydro_38C"/>
    <property type="match status" value="1"/>
</dbReference>
<dbReference type="Gene3D" id="2.70.98.30">
    <property type="entry name" value="Golgi alpha-mannosidase II, domain 4"/>
    <property type="match status" value="1"/>
</dbReference>
<dbReference type="InterPro" id="IPR041509">
    <property type="entry name" value="GH38_beta-1"/>
</dbReference>
<proteinExistence type="inferred from homology"/>
<dbReference type="GO" id="GO:0046872">
    <property type="term" value="F:metal ion binding"/>
    <property type="evidence" value="ECO:0007669"/>
    <property type="project" value="UniProtKB-KW"/>
</dbReference>
<dbReference type="PANTHER" id="PTHR46017:SF2">
    <property type="entry name" value="MANNOSYLGLYCERATE HYDROLASE"/>
    <property type="match status" value="1"/>
</dbReference>
<comment type="similarity">
    <text evidence="1">Belongs to the glycosyl hydrolase 38 family.</text>
</comment>
<dbReference type="GO" id="GO:0004559">
    <property type="term" value="F:alpha-mannosidase activity"/>
    <property type="evidence" value="ECO:0007669"/>
    <property type="project" value="InterPro"/>
</dbReference>
<reference evidence="6 7" key="1">
    <citation type="submission" date="2015-09" db="EMBL/GenBank/DDBJ databases">
        <authorList>
            <consortium name="Pathogen Informatics"/>
        </authorList>
    </citation>
    <scope>NUCLEOTIDE SEQUENCE [LARGE SCALE GENOMIC DNA]</scope>
    <source>
        <strain evidence="6 7">2789STDY5608849</strain>
    </source>
</reference>
<dbReference type="SMART" id="SM00872">
    <property type="entry name" value="Alpha-mann_mid"/>
    <property type="match status" value="1"/>
</dbReference>
<dbReference type="InterPro" id="IPR011013">
    <property type="entry name" value="Gal_mutarotase_sf_dom"/>
</dbReference>
<dbReference type="GO" id="GO:0009313">
    <property type="term" value="P:oligosaccharide catabolic process"/>
    <property type="evidence" value="ECO:0007669"/>
    <property type="project" value="TreeGrafter"/>
</dbReference>
<dbReference type="CDD" id="cd10814">
    <property type="entry name" value="GH38N_AMII_SpGH38_like"/>
    <property type="match status" value="1"/>
</dbReference>
<evidence type="ECO:0000256" key="2">
    <source>
        <dbReference type="ARBA" id="ARBA00022723"/>
    </source>
</evidence>
<protein>
    <submittedName>
        <fullName evidence="6">Mannosylglycerate hydrolase</fullName>
        <ecNumber evidence="6">3.2.1.170</ecNumber>
    </submittedName>
</protein>
<dbReference type="InterPro" id="IPR037094">
    <property type="entry name" value="Glyco_hydro_38_cen_sf"/>
</dbReference>
<dbReference type="SUPFAM" id="SSF74650">
    <property type="entry name" value="Galactose mutarotase-like"/>
    <property type="match status" value="1"/>
</dbReference>
<dbReference type="Proteomes" id="UP000095706">
    <property type="component" value="Unassembled WGS sequence"/>
</dbReference>
<organism evidence="6 7">
    <name type="scientific">Fusicatenibacter saccharivorans</name>
    <dbReference type="NCBI Taxonomy" id="1150298"/>
    <lineage>
        <taxon>Bacteria</taxon>
        <taxon>Bacillati</taxon>
        <taxon>Bacillota</taxon>
        <taxon>Clostridia</taxon>
        <taxon>Lachnospirales</taxon>
        <taxon>Lachnospiraceae</taxon>
        <taxon>Fusicatenibacter</taxon>
    </lineage>
</organism>
<dbReference type="EC" id="3.2.1.170" evidence="6"/>
<evidence type="ECO:0000256" key="3">
    <source>
        <dbReference type="ARBA" id="ARBA00022801"/>
    </source>
</evidence>
<feature type="domain" description="Glycoside hydrolase family 38 central" evidence="5">
    <location>
        <begin position="295"/>
        <end position="368"/>
    </location>
</feature>
<keyword evidence="4 6" id="KW-0326">Glycosidase</keyword>
<evidence type="ECO:0000313" key="6">
    <source>
        <dbReference type="EMBL" id="CUN60928.1"/>
    </source>
</evidence>
<dbReference type="InterPro" id="IPR027291">
    <property type="entry name" value="Glyco_hydro_38_N_sf"/>
</dbReference>
<dbReference type="InterPro" id="IPR011330">
    <property type="entry name" value="Glyco_hydro/deAcase_b/a-brl"/>
</dbReference>
<dbReference type="SUPFAM" id="SSF88713">
    <property type="entry name" value="Glycoside hydrolase/deacetylase"/>
    <property type="match status" value="1"/>
</dbReference>
<dbReference type="EMBL" id="CYYV01000002">
    <property type="protein sequence ID" value="CUN60928.1"/>
    <property type="molecule type" value="Genomic_DNA"/>
</dbReference>
<dbReference type="Gene3D" id="1.20.1270.50">
    <property type="entry name" value="Glycoside hydrolase family 38, central domain"/>
    <property type="match status" value="1"/>
</dbReference>
<gene>
    <name evidence="6" type="primary">mngB_1</name>
    <name evidence="6" type="ORF">ERS852406_00435</name>
</gene>
<dbReference type="InterPro" id="IPR041147">
    <property type="entry name" value="GH38_C"/>
</dbReference>
<dbReference type="RefSeq" id="WP_055226182.1">
    <property type="nucleotide sequence ID" value="NZ_CYYV01000002.1"/>
</dbReference>
<dbReference type="GO" id="GO:0030246">
    <property type="term" value="F:carbohydrate binding"/>
    <property type="evidence" value="ECO:0007669"/>
    <property type="project" value="InterPro"/>
</dbReference>
<dbReference type="GO" id="GO:0006013">
    <property type="term" value="P:mannose metabolic process"/>
    <property type="evidence" value="ECO:0007669"/>
    <property type="project" value="InterPro"/>
</dbReference>
<sequence>MKTTVHIISHSHWDREWYQSFEKHRMKLIELVDNILEKAENDPEFGGFFLDGQTIALDDYLEVRPEKREQVEKCVREGKIQTGPWYILQDEFLTSGEACVRNLQVGMQEAARYGAIGNVGYFPDAFGNAGQMPQVLKQAGMDAVVFGRGVKPIGPNNEVTGGQYESTYSEMMWASPDGTKLPGILFANWYNNGVEVPVDEAEAKVYWDKKLADARKFAATHQLLMMNGCDHQPLQKDITEAIRVARKLYPDIEFIHSDFKTYVKAMEKEISENFSTVKGELTSQETDGRWTLANTASSWMGLKVDNRAGETALERKAEPAAAMAEVLGKAYPEDQMIYSWKKLMQNHPHDSICGCSVDEVNEEMKTRFAKSRQVADAIYDESVEYLTDQVNTAALPGNSEKIPFVVWNTSGTAKKQVIAKELHLFRDYNLFVWDGYEAAEAVEMPNLVLRDANGNAVPAKIENAGISFGYDLPDDRFRQPYMAKKVLVTFEAEVPAMGYATYYLEQAEPDQNQETSADFANERVLENENLKVTVNEDGSYQILNKETGRTYENLGLYEDTGDMGNEYIYIQDSGKQTITTKGMKAEIRCVEKNAFRTVVEICHEMMIPSGMGEELQRQREMCIDPYTRVANRSKELVPMEVKTVLTLEKSGKGLHVATTICNQAKDHRVRVVMPTGLNTSTHLADSAFEVVKRNNRHNDTWTNPCGCERQQCFAAMEDETNGLLVANRGLYEYEVLADEENAIAVTLLRSVAEMGDWGYFPTPKAQQIGTFTLEFEVVPYAAGKTGEAFTEGYAFQQDLTAAQAGLSKAWLRKPGQVKPELVSGEMPLEMSFLRFEGEGIHLTAFKKGLAKDDLFVRFVNNMPQDEVFSFRKESWMKEVYRSNVVEEKGEVLCPDENGVYHVTLREFEIATFGVVK</sequence>
<evidence type="ECO:0000313" key="7">
    <source>
        <dbReference type="Proteomes" id="UP000095706"/>
    </source>
</evidence>
<dbReference type="SUPFAM" id="SSF88688">
    <property type="entry name" value="Families 57/38 glycoside transferase middle domain"/>
    <property type="match status" value="1"/>
</dbReference>
<dbReference type="InterPro" id="IPR028995">
    <property type="entry name" value="Glyco_hydro_57/38_cen_sf"/>
</dbReference>
<keyword evidence="2" id="KW-0479">Metal-binding</keyword>
<dbReference type="Pfam" id="PF18438">
    <property type="entry name" value="Glyco_hydro_38"/>
    <property type="match status" value="1"/>
</dbReference>
<name>A0A173YDR8_9FIRM</name>
<dbReference type="GO" id="GO:0102546">
    <property type="term" value="F:mannosylglycerate hydrolase activity"/>
    <property type="evidence" value="ECO:0007669"/>
    <property type="project" value="UniProtKB-EC"/>
</dbReference>